<evidence type="ECO:0000313" key="1">
    <source>
        <dbReference type="EMBL" id="ORB55918.1"/>
    </source>
</evidence>
<dbReference type="Proteomes" id="UP000192534">
    <property type="component" value="Unassembled WGS sequence"/>
</dbReference>
<evidence type="ECO:0000313" key="2">
    <source>
        <dbReference type="Proteomes" id="UP000192534"/>
    </source>
</evidence>
<comment type="caution">
    <text evidence="1">The sequence shown here is derived from an EMBL/GenBank/DDBJ whole genome shotgun (WGS) entry which is preliminary data.</text>
</comment>
<reference evidence="1 2" key="1">
    <citation type="submission" date="2016-12" db="EMBL/GenBank/DDBJ databases">
        <title>The new phylogeny of genus Mycobacterium.</title>
        <authorList>
            <person name="Tortoli E."/>
            <person name="Trovato A."/>
            <person name="Cirillo D.M."/>
        </authorList>
    </citation>
    <scope>NUCLEOTIDE SEQUENCE [LARGE SCALE GENOMIC DNA]</scope>
    <source>
        <strain evidence="1 2">DSM 44223</strain>
    </source>
</reference>
<gene>
    <name evidence="1" type="ORF">BST42_05845</name>
</gene>
<dbReference type="AlphaFoldDB" id="A0A1X0J2H5"/>
<accession>A0A1X0J2H5</accession>
<proteinExistence type="predicted"/>
<name>A0A1X0J2H5_MYCRH</name>
<keyword evidence="2" id="KW-1185">Reference proteome</keyword>
<protein>
    <submittedName>
        <fullName evidence="1">Uncharacterized protein</fullName>
    </submittedName>
</protein>
<dbReference type="EMBL" id="MVIH01000002">
    <property type="protein sequence ID" value="ORB55918.1"/>
    <property type="molecule type" value="Genomic_DNA"/>
</dbReference>
<sequence>MSVMALLSVSADAASALLSDSTVRTGTGVEAPAVLLPDEGRGVRREVSVLAVFDESVPDEGESAARGLGACCRAV</sequence>
<organism evidence="1 2">
    <name type="scientific">Mycolicibacterium rhodesiae</name>
    <name type="common">Mycobacterium rhodesiae</name>
    <dbReference type="NCBI Taxonomy" id="36814"/>
    <lineage>
        <taxon>Bacteria</taxon>
        <taxon>Bacillati</taxon>
        <taxon>Actinomycetota</taxon>
        <taxon>Actinomycetes</taxon>
        <taxon>Mycobacteriales</taxon>
        <taxon>Mycobacteriaceae</taxon>
        <taxon>Mycolicibacterium</taxon>
    </lineage>
</organism>